<accession>A0A1B0CR83</accession>
<evidence type="ECO:0000256" key="3">
    <source>
        <dbReference type="SAM" id="MobiDB-lite"/>
    </source>
</evidence>
<feature type="region of interest" description="Disordered" evidence="3">
    <location>
        <begin position="152"/>
        <end position="177"/>
    </location>
</feature>
<keyword evidence="1 2" id="KW-0175">Coiled coil</keyword>
<dbReference type="Proteomes" id="UP000092461">
    <property type="component" value="Unassembled WGS sequence"/>
</dbReference>
<dbReference type="VEuPathDB" id="VectorBase:LLONM1_000606"/>
<protein>
    <recommendedName>
        <fullName evidence="6">Bicaudal d-related protein 1</fullName>
    </recommendedName>
</protein>
<evidence type="ECO:0000256" key="2">
    <source>
        <dbReference type="SAM" id="Coils"/>
    </source>
</evidence>
<dbReference type="EMBL" id="AJWK01024488">
    <property type="status" value="NOT_ANNOTATED_CDS"/>
    <property type="molecule type" value="Genomic_DNA"/>
</dbReference>
<name>A0A1B0CR83_LUTLO</name>
<feature type="coiled-coil region" evidence="2">
    <location>
        <begin position="198"/>
        <end position="232"/>
    </location>
</feature>
<proteinExistence type="predicted"/>
<dbReference type="PANTHER" id="PTHR32123">
    <property type="entry name" value="BICD FAMILY-LIKE CARGO ADAPTER"/>
    <property type="match status" value="1"/>
</dbReference>
<keyword evidence="5" id="KW-1185">Reference proteome</keyword>
<dbReference type="InterPro" id="IPR051149">
    <property type="entry name" value="Spindly/BICDR_Dynein_Adapter"/>
</dbReference>
<sequence length="267" mass="30131">MECEEELDGATEDHQNNLHLHPIIMEAKAVYKQLKTLCGTLKSTHDDDSGLHSDLSLGSMDNTISSQPSDFGLSGATDKEPFRQGMLSAAADDLMRSIMALDSVHFKAMLDQARGTNADQEDELRRRQDIIMELESKLSVCEVELSSALEERDQARKDASQSSLAQDEAVAQARLDRDNAVSRRTKAEVDLAKTRVELMQANGQLLEAIQQKVELSQQLEQWQMDMHELIEEQMKMKLNETNRTRQAKSEAPAVPKRSYRILSLFQR</sequence>
<dbReference type="AlphaFoldDB" id="A0A1B0CR83"/>
<evidence type="ECO:0008006" key="6">
    <source>
        <dbReference type="Google" id="ProtNLM"/>
    </source>
</evidence>
<evidence type="ECO:0000313" key="5">
    <source>
        <dbReference type="Proteomes" id="UP000092461"/>
    </source>
</evidence>
<dbReference type="VEuPathDB" id="VectorBase:LLOJ007381"/>
<evidence type="ECO:0000256" key="1">
    <source>
        <dbReference type="ARBA" id="ARBA00023054"/>
    </source>
</evidence>
<dbReference type="EnsemblMetazoa" id="LLOJ007381-RA">
    <property type="protein sequence ID" value="LLOJ007381-PA"/>
    <property type="gene ID" value="LLOJ007381"/>
</dbReference>
<organism evidence="4 5">
    <name type="scientific">Lutzomyia longipalpis</name>
    <name type="common">Sand fly</name>
    <dbReference type="NCBI Taxonomy" id="7200"/>
    <lineage>
        <taxon>Eukaryota</taxon>
        <taxon>Metazoa</taxon>
        <taxon>Ecdysozoa</taxon>
        <taxon>Arthropoda</taxon>
        <taxon>Hexapoda</taxon>
        <taxon>Insecta</taxon>
        <taxon>Pterygota</taxon>
        <taxon>Neoptera</taxon>
        <taxon>Endopterygota</taxon>
        <taxon>Diptera</taxon>
        <taxon>Nematocera</taxon>
        <taxon>Psychodoidea</taxon>
        <taxon>Psychodidae</taxon>
        <taxon>Lutzomyia</taxon>
        <taxon>Lutzomyia</taxon>
    </lineage>
</organism>
<dbReference type="PANTHER" id="PTHR32123:SF13">
    <property type="entry name" value="BICAUDAL D-RELATED PROTEIN HOMOLOG"/>
    <property type="match status" value="1"/>
</dbReference>
<reference evidence="4" key="1">
    <citation type="submission" date="2020-05" db="UniProtKB">
        <authorList>
            <consortium name="EnsemblMetazoa"/>
        </authorList>
    </citation>
    <scope>IDENTIFICATION</scope>
    <source>
        <strain evidence="4">Jacobina</strain>
    </source>
</reference>
<feature type="coiled-coil region" evidence="2">
    <location>
        <begin position="117"/>
        <end position="151"/>
    </location>
</feature>
<evidence type="ECO:0000313" key="4">
    <source>
        <dbReference type="EnsemblMetazoa" id="LLOJ007381-PA"/>
    </source>
</evidence>